<dbReference type="InterPro" id="IPR021986">
    <property type="entry name" value="Spherulin4"/>
</dbReference>
<gene>
    <name evidence="1" type="ORF">D9757_008386</name>
</gene>
<sequence>MVSISTAPIVKVYTVIKPSGSGPGPALSQPPQSYQNCIPELLAPKFDNQVDLVHLLGYVDTQDGKRNLNDVVTDIETYAGWAEGYRPEGIYLDHVLAKVGKVGLYNQYAGVVREQFGNTSLSTHIGPETPANKQIVVLYNATGVLESFPTVDQISAIADVKACFITNEPEENEYDSVPSIWSQLLGSLIVDAECVPYQPLKLRDVGTRWIIANGHRAYQWEMETSYSFPRLSESTTSVRHLAPSNLNVELSVNQLHFIYTLKEEGLLTGP</sequence>
<keyword evidence="2" id="KW-1185">Reference proteome</keyword>
<name>A0A8H5M7B4_9AGAR</name>
<accession>A0A8H5M7B4</accession>
<dbReference type="EMBL" id="JAACJN010000048">
    <property type="protein sequence ID" value="KAF5383331.1"/>
    <property type="molecule type" value="Genomic_DNA"/>
</dbReference>
<organism evidence="1 2">
    <name type="scientific">Collybiopsis confluens</name>
    <dbReference type="NCBI Taxonomy" id="2823264"/>
    <lineage>
        <taxon>Eukaryota</taxon>
        <taxon>Fungi</taxon>
        <taxon>Dikarya</taxon>
        <taxon>Basidiomycota</taxon>
        <taxon>Agaricomycotina</taxon>
        <taxon>Agaricomycetes</taxon>
        <taxon>Agaricomycetidae</taxon>
        <taxon>Agaricales</taxon>
        <taxon>Marasmiineae</taxon>
        <taxon>Omphalotaceae</taxon>
        <taxon>Collybiopsis</taxon>
    </lineage>
</organism>
<comment type="caution">
    <text evidence="1">The sequence shown here is derived from an EMBL/GenBank/DDBJ whole genome shotgun (WGS) entry which is preliminary data.</text>
</comment>
<proteinExistence type="predicted"/>
<dbReference type="Pfam" id="PF12138">
    <property type="entry name" value="Spherulin4"/>
    <property type="match status" value="1"/>
</dbReference>
<dbReference type="OrthoDB" id="5342184at2759"/>
<dbReference type="AlphaFoldDB" id="A0A8H5M7B4"/>
<reference evidence="1 2" key="1">
    <citation type="journal article" date="2020" name="ISME J.">
        <title>Uncovering the hidden diversity of litter-decomposition mechanisms in mushroom-forming fungi.</title>
        <authorList>
            <person name="Floudas D."/>
            <person name="Bentzer J."/>
            <person name="Ahren D."/>
            <person name="Johansson T."/>
            <person name="Persson P."/>
            <person name="Tunlid A."/>
        </authorList>
    </citation>
    <scope>NUCLEOTIDE SEQUENCE [LARGE SCALE GENOMIC DNA]</scope>
    <source>
        <strain evidence="1 2">CBS 406.79</strain>
    </source>
</reference>
<dbReference type="PANTHER" id="PTHR35040:SF9">
    <property type="entry name" value="4-LIKE CELL SURFACE PROTEIN, PUTATIVE (AFU_ORTHOLOGUE AFUA_4G14080)-RELATED"/>
    <property type="match status" value="1"/>
</dbReference>
<dbReference type="Proteomes" id="UP000518752">
    <property type="component" value="Unassembled WGS sequence"/>
</dbReference>
<evidence type="ECO:0000313" key="2">
    <source>
        <dbReference type="Proteomes" id="UP000518752"/>
    </source>
</evidence>
<evidence type="ECO:0000313" key="1">
    <source>
        <dbReference type="EMBL" id="KAF5383331.1"/>
    </source>
</evidence>
<protein>
    <submittedName>
        <fullName evidence="1">Uncharacterized protein</fullName>
    </submittedName>
</protein>
<dbReference type="PANTHER" id="PTHR35040">
    <property type="match status" value="1"/>
</dbReference>